<name>A0A9P6WXR6_RHIOR</name>
<reference evidence="2" key="1">
    <citation type="journal article" date="2020" name="Microb. Genom.">
        <title>Genetic diversity of clinical and environmental Mucorales isolates obtained from an investigation of mucormycosis cases among solid organ transplant recipients.</title>
        <authorList>
            <person name="Nguyen M.H."/>
            <person name="Kaul D."/>
            <person name="Muto C."/>
            <person name="Cheng S.J."/>
            <person name="Richter R.A."/>
            <person name="Bruno V.M."/>
            <person name="Liu G."/>
            <person name="Beyhan S."/>
            <person name="Sundermann A.J."/>
            <person name="Mounaud S."/>
            <person name="Pasculle A.W."/>
            <person name="Nierman W.C."/>
            <person name="Driscoll E."/>
            <person name="Cumbie R."/>
            <person name="Clancy C.J."/>
            <person name="Dupont C.L."/>
        </authorList>
    </citation>
    <scope>NUCLEOTIDE SEQUENCE</scope>
    <source>
        <strain evidence="2">GL11</strain>
    </source>
</reference>
<proteinExistence type="predicted"/>
<dbReference type="EMBL" id="JAANQT010003647">
    <property type="protein sequence ID" value="KAG1300861.1"/>
    <property type="molecule type" value="Genomic_DNA"/>
</dbReference>
<evidence type="ECO:0000313" key="2">
    <source>
        <dbReference type="EMBL" id="KAG1300861.1"/>
    </source>
</evidence>
<dbReference type="AlphaFoldDB" id="A0A9P6WXR6"/>
<feature type="compositionally biased region" description="Basic and acidic residues" evidence="1">
    <location>
        <begin position="12"/>
        <end position="23"/>
    </location>
</feature>
<keyword evidence="3" id="KW-1185">Reference proteome</keyword>
<protein>
    <submittedName>
        <fullName evidence="2">Uncharacterized protein</fullName>
    </submittedName>
</protein>
<comment type="caution">
    <text evidence="2">The sequence shown here is derived from an EMBL/GenBank/DDBJ whole genome shotgun (WGS) entry which is preliminary data.</text>
</comment>
<feature type="region of interest" description="Disordered" evidence="1">
    <location>
        <begin position="1"/>
        <end position="32"/>
    </location>
</feature>
<evidence type="ECO:0000313" key="3">
    <source>
        <dbReference type="Proteomes" id="UP000716291"/>
    </source>
</evidence>
<dbReference type="Proteomes" id="UP000716291">
    <property type="component" value="Unassembled WGS sequence"/>
</dbReference>
<sequence length="196" mass="22324">MPPSSQQENNDSEPHSSRKRSAEDDTNDEDIDTELLDPSCISFVPLCDEDRLLIHGFDATDAFYKLQLSVLIHKWKHSLEDHIHYALATNSILFLSPNQCPDDLLPFFNEHNLKATIDHVEAIYDIKKPPMPTNIVMEIIQVTQDLIANKITREMAVIKLFKLDLATNEYKLAKAVAELARKLPRVSLAEESNEMV</sequence>
<evidence type="ECO:0000256" key="1">
    <source>
        <dbReference type="SAM" id="MobiDB-lite"/>
    </source>
</evidence>
<accession>A0A9P6WXR6</accession>
<gene>
    <name evidence="2" type="ORF">G6F64_012315</name>
</gene>
<organism evidence="2 3">
    <name type="scientific">Rhizopus oryzae</name>
    <name type="common">Mucormycosis agent</name>
    <name type="synonym">Rhizopus arrhizus var. delemar</name>
    <dbReference type="NCBI Taxonomy" id="64495"/>
    <lineage>
        <taxon>Eukaryota</taxon>
        <taxon>Fungi</taxon>
        <taxon>Fungi incertae sedis</taxon>
        <taxon>Mucoromycota</taxon>
        <taxon>Mucoromycotina</taxon>
        <taxon>Mucoromycetes</taxon>
        <taxon>Mucorales</taxon>
        <taxon>Mucorineae</taxon>
        <taxon>Rhizopodaceae</taxon>
        <taxon>Rhizopus</taxon>
    </lineage>
</organism>